<accession>A0ABM1S4Q5</accession>
<evidence type="ECO:0000259" key="1">
    <source>
        <dbReference type="SMART" id="SM01222"/>
    </source>
</evidence>
<dbReference type="Proteomes" id="UP000694941">
    <property type="component" value="Unplaced"/>
</dbReference>
<dbReference type="Gene3D" id="3.30.70.670">
    <property type="entry name" value="Formiminotransferase, C-terminal subdomain"/>
    <property type="match status" value="1"/>
</dbReference>
<name>A0ABM1S4Q5_LIMPO</name>
<feature type="domain" description="Formiminotransferase N-terminal subdomain" evidence="1">
    <location>
        <begin position="10"/>
        <end position="202"/>
    </location>
</feature>
<reference evidence="3" key="1">
    <citation type="submission" date="2025-08" db="UniProtKB">
        <authorList>
            <consortium name="RefSeq"/>
        </authorList>
    </citation>
    <scope>IDENTIFICATION</scope>
    <source>
        <tissue evidence="3">Muscle</tissue>
    </source>
</reference>
<dbReference type="InterPro" id="IPR012886">
    <property type="entry name" value="Formiminotransferase_N"/>
</dbReference>
<dbReference type="SMART" id="SM01222">
    <property type="entry name" value="FTCD_N"/>
    <property type="match status" value="1"/>
</dbReference>
<dbReference type="PANTHER" id="PTHR12234">
    <property type="entry name" value="FORMIMINOTRANSFERASE-CYCLODEAMINASE"/>
    <property type="match status" value="1"/>
</dbReference>
<dbReference type="InterPro" id="IPR051623">
    <property type="entry name" value="FTCD"/>
</dbReference>
<gene>
    <name evidence="3" type="primary">LOC111085239</name>
</gene>
<dbReference type="SUPFAM" id="SSF55116">
    <property type="entry name" value="Formiminotransferase domain of formiminotransferase-cyclodeaminase"/>
    <property type="match status" value="1"/>
</dbReference>
<organism evidence="2 3">
    <name type="scientific">Limulus polyphemus</name>
    <name type="common">Atlantic horseshoe crab</name>
    <dbReference type="NCBI Taxonomy" id="6850"/>
    <lineage>
        <taxon>Eukaryota</taxon>
        <taxon>Metazoa</taxon>
        <taxon>Ecdysozoa</taxon>
        <taxon>Arthropoda</taxon>
        <taxon>Chelicerata</taxon>
        <taxon>Merostomata</taxon>
        <taxon>Xiphosura</taxon>
        <taxon>Limulidae</taxon>
        <taxon>Limulus</taxon>
    </lineage>
</organism>
<keyword evidence="2" id="KW-1185">Reference proteome</keyword>
<dbReference type="InterPro" id="IPR037064">
    <property type="entry name" value="Formiminotransferase_N_sf"/>
</dbReference>
<protein>
    <submittedName>
        <fullName evidence="3">Uncharacterized protein LOC111085239</fullName>
    </submittedName>
</protein>
<sequence>MTCTFKRGIPLASCLMNISEAREKDIVARVARAALEINKDGSNNELPEPLRLKASVLNIFSDYDYNRSVITIVAPLQFIGRSVLSACYKACELINFTEQCGVHPRLGIVDLIPIQPLTPEVTLEECGDVARDIAFSLTKNIPGTSVFLFGHADKPLHRSLVERRKNLKWYKGAKNFDFSKITSDIGVNPSASYGITGIGAHPYVMNCNVTVDTNNVNTGQEIAKAIRASSAGGLPGVQAMAFPHEGKVEIACNVEMVLNTEYNKNILEKMEVIDSVMESQGFYVSPEGIENRVKKEASKFEIGVIGTAVVGLLLIKLIK</sequence>
<dbReference type="PANTHER" id="PTHR12234:SF1">
    <property type="entry name" value="FORMIMINOTRANSFERASE N-TERMINAL SUBDOMAIN-CONTAINING PROTEIN"/>
    <property type="match status" value="1"/>
</dbReference>
<dbReference type="InterPro" id="IPR037070">
    <property type="entry name" value="Formiminotransferase_C_sf"/>
</dbReference>
<proteinExistence type="predicted"/>
<dbReference type="RefSeq" id="XP_022238610.1">
    <property type="nucleotide sequence ID" value="XM_022382902.1"/>
</dbReference>
<dbReference type="GeneID" id="111085239"/>
<dbReference type="InterPro" id="IPR022384">
    <property type="entry name" value="FormiminoTrfase_cat_dom_sf"/>
</dbReference>
<dbReference type="Pfam" id="PF07837">
    <property type="entry name" value="FTCD_N"/>
    <property type="match status" value="1"/>
</dbReference>
<evidence type="ECO:0000313" key="2">
    <source>
        <dbReference type="Proteomes" id="UP000694941"/>
    </source>
</evidence>
<dbReference type="Gene3D" id="3.30.990.10">
    <property type="entry name" value="Formiminotransferase, N-terminal subdomain"/>
    <property type="match status" value="1"/>
</dbReference>
<evidence type="ECO:0000313" key="3">
    <source>
        <dbReference type="RefSeq" id="XP_022238610.1"/>
    </source>
</evidence>